<gene>
    <name evidence="10" type="ORF">FB561_7464</name>
</gene>
<keyword evidence="11" id="KW-1185">Reference proteome</keyword>
<feature type="active site" evidence="6">
    <location>
        <position position="70"/>
    </location>
</feature>
<keyword evidence="7" id="KW-0645">Protease</keyword>
<feature type="transmembrane region" description="Helical" evidence="7">
    <location>
        <begin position="35"/>
        <end position="60"/>
    </location>
</feature>
<protein>
    <recommendedName>
        <fullName evidence="4 7">Signal peptidase I</fullName>
        <ecNumber evidence="4 7">3.4.21.89</ecNumber>
    </recommendedName>
</protein>
<evidence type="ECO:0000256" key="2">
    <source>
        <dbReference type="ARBA" id="ARBA00004401"/>
    </source>
</evidence>
<evidence type="ECO:0000313" key="10">
    <source>
        <dbReference type="EMBL" id="TWD72472.1"/>
    </source>
</evidence>
<proteinExistence type="inferred from homology"/>
<dbReference type="InterPro" id="IPR036286">
    <property type="entry name" value="LexA/Signal_pep-like_sf"/>
</dbReference>
<comment type="catalytic activity">
    <reaction evidence="1 7">
        <text>Cleavage of hydrophobic, N-terminal signal or leader sequences from secreted and periplasmic proteins.</text>
        <dbReference type="EC" id="3.4.21.89"/>
    </reaction>
</comment>
<dbReference type="Proteomes" id="UP000318380">
    <property type="component" value="Unassembled WGS sequence"/>
</dbReference>
<dbReference type="OrthoDB" id="9815782at2"/>
<comment type="caution">
    <text evidence="10">The sequence shown here is derived from an EMBL/GenBank/DDBJ whole genome shotgun (WGS) entry which is preliminary data.</text>
</comment>
<dbReference type="InterPro" id="IPR019533">
    <property type="entry name" value="Peptidase_S26"/>
</dbReference>
<comment type="subcellular location">
    <subcellularLocation>
        <location evidence="2">Cell membrane</location>
        <topology evidence="2">Single-pass type II membrane protein</topology>
    </subcellularLocation>
    <subcellularLocation>
        <location evidence="7">Membrane</location>
        <topology evidence="7">Single-pass type II membrane protein</topology>
    </subcellularLocation>
</comment>
<evidence type="ECO:0000256" key="7">
    <source>
        <dbReference type="RuleBase" id="RU362042"/>
    </source>
</evidence>
<name>A0A561B0W0_9ACTN</name>
<evidence type="ECO:0000256" key="1">
    <source>
        <dbReference type="ARBA" id="ARBA00000677"/>
    </source>
</evidence>
<dbReference type="GO" id="GO:0004252">
    <property type="term" value="F:serine-type endopeptidase activity"/>
    <property type="evidence" value="ECO:0007669"/>
    <property type="project" value="InterPro"/>
</dbReference>
<dbReference type="EMBL" id="VIVK01000004">
    <property type="protein sequence ID" value="TWD72472.1"/>
    <property type="molecule type" value="Genomic_DNA"/>
</dbReference>
<feature type="domain" description="Peptidase S26" evidence="9">
    <location>
        <begin position="40"/>
        <end position="229"/>
    </location>
</feature>
<feature type="region of interest" description="Disordered" evidence="8">
    <location>
        <begin position="1"/>
        <end position="29"/>
    </location>
</feature>
<dbReference type="PRINTS" id="PR00727">
    <property type="entry name" value="LEADERPTASE"/>
</dbReference>
<evidence type="ECO:0000259" key="9">
    <source>
        <dbReference type="Pfam" id="PF10502"/>
    </source>
</evidence>
<dbReference type="InterPro" id="IPR019758">
    <property type="entry name" value="Pept_S26A_signal_pept_1_CS"/>
</dbReference>
<evidence type="ECO:0000313" key="11">
    <source>
        <dbReference type="Proteomes" id="UP000318380"/>
    </source>
</evidence>
<evidence type="ECO:0000256" key="3">
    <source>
        <dbReference type="ARBA" id="ARBA00009370"/>
    </source>
</evidence>
<organism evidence="10 11">
    <name type="scientific">Kribbella amoyensis</name>
    <dbReference type="NCBI Taxonomy" id="996641"/>
    <lineage>
        <taxon>Bacteria</taxon>
        <taxon>Bacillati</taxon>
        <taxon>Actinomycetota</taxon>
        <taxon>Actinomycetes</taxon>
        <taxon>Propionibacteriales</taxon>
        <taxon>Kribbellaceae</taxon>
        <taxon>Kribbella</taxon>
    </lineage>
</organism>
<keyword evidence="7" id="KW-1133">Transmembrane helix</keyword>
<dbReference type="GO" id="GO:0009003">
    <property type="term" value="F:signal peptidase activity"/>
    <property type="evidence" value="ECO:0007669"/>
    <property type="project" value="UniProtKB-EC"/>
</dbReference>
<evidence type="ECO:0000256" key="8">
    <source>
        <dbReference type="SAM" id="MobiDB-lite"/>
    </source>
</evidence>
<keyword evidence="5 7" id="KW-0378">Hydrolase</keyword>
<keyword evidence="7" id="KW-0812">Transmembrane</keyword>
<keyword evidence="7" id="KW-0472">Membrane</keyword>
<evidence type="ECO:0000256" key="6">
    <source>
        <dbReference type="PIRSR" id="PIRSR600223-1"/>
    </source>
</evidence>
<dbReference type="PANTHER" id="PTHR43390:SF1">
    <property type="entry name" value="CHLOROPLAST PROCESSING PEPTIDASE"/>
    <property type="match status" value="1"/>
</dbReference>
<dbReference type="GO" id="GO:0006465">
    <property type="term" value="P:signal peptide processing"/>
    <property type="evidence" value="ECO:0007669"/>
    <property type="project" value="InterPro"/>
</dbReference>
<feature type="compositionally biased region" description="Basic residues" evidence="8">
    <location>
        <begin position="11"/>
        <end position="29"/>
    </location>
</feature>
<feature type="active site" evidence="6">
    <location>
        <position position="138"/>
    </location>
</feature>
<feature type="compositionally biased region" description="Low complexity" evidence="8">
    <location>
        <begin position="1"/>
        <end position="10"/>
    </location>
</feature>
<evidence type="ECO:0000256" key="5">
    <source>
        <dbReference type="ARBA" id="ARBA00022801"/>
    </source>
</evidence>
<reference evidence="10 11" key="1">
    <citation type="submission" date="2019-06" db="EMBL/GenBank/DDBJ databases">
        <title>Sequencing the genomes of 1000 actinobacteria strains.</title>
        <authorList>
            <person name="Klenk H.-P."/>
        </authorList>
    </citation>
    <scope>NUCLEOTIDE SEQUENCE [LARGE SCALE GENOMIC DNA]</scope>
    <source>
        <strain evidence="10 11">DSM 24683</strain>
    </source>
</reference>
<comment type="similarity">
    <text evidence="3 7">Belongs to the peptidase S26 family.</text>
</comment>
<dbReference type="AlphaFoldDB" id="A0A561B0W0"/>
<dbReference type="SUPFAM" id="SSF51306">
    <property type="entry name" value="LexA/Signal peptidase"/>
    <property type="match status" value="1"/>
</dbReference>
<dbReference type="CDD" id="cd06530">
    <property type="entry name" value="S26_SPase_I"/>
    <property type="match status" value="1"/>
</dbReference>
<dbReference type="PROSITE" id="PS00761">
    <property type="entry name" value="SPASE_I_3"/>
    <property type="match status" value="1"/>
</dbReference>
<dbReference type="EC" id="3.4.21.89" evidence="4 7"/>
<dbReference type="NCBIfam" id="TIGR02227">
    <property type="entry name" value="sigpep_I_bact"/>
    <property type="match status" value="1"/>
</dbReference>
<dbReference type="PANTHER" id="PTHR43390">
    <property type="entry name" value="SIGNAL PEPTIDASE I"/>
    <property type="match status" value="1"/>
</dbReference>
<dbReference type="Pfam" id="PF10502">
    <property type="entry name" value="Peptidase_S26"/>
    <property type="match status" value="1"/>
</dbReference>
<accession>A0A561B0W0</accession>
<dbReference type="InterPro" id="IPR000223">
    <property type="entry name" value="Pept_S26A_signal_pept_1"/>
</dbReference>
<dbReference type="GO" id="GO:0005886">
    <property type="term" value="C:plasma membrane"/>
    <property type="evidence" value="ECO:0007669"/>
    <property type="project" value="UniProtKB-SubCell"/>
</dbReference>
<evidence type="ECO:0000256" key="4">
    <source>
        <dbReference type="ARBA" id="ARBA00013208"/>
    </source>
</evidence>
<sequence>MAPSSATRARPVARRARRSGRTKGRHRRLKQRNPLASLLIEMTTVTVLALVITVVLRLLVAEAFYVPSESMYDTLTTNDRILAEKVSYLHRDVDRGDIVVFKDPGHWLNEEQQTPGPVRRLGEFVGILPRSGEGHLVKRVIGIGGDRVICCDRSGRIMVNKIPLDEQEYLLTDAKPSLQPFDVVVPPGHLWVMGDNRAESADSRAHMGGPGGGFVPVDNVVGRACCVIWPSDRMTMLRPPETFKKPGLKK</sequence>
<dbReference type="Gene3D" id="2.10.109.10">
    <property type="entry name" value="Umud Fragment, subunit A"/>
    <property type="match status" value="1"/>
</dbReference>